<evidence type="ECO:0000313" key="1">
    <source>
        <dbReference type="EMBL" id="MCK9875511.1"/>
    </source>
</evidence>
<organism evidence="1 2">
    <name type="scientific">Frankia umida</name>
    <dbReference type="NCBI Taxonomy" id="573489"/>
    <lineage>
        <taxon>Bacteria</taxon>
        <taxon>Bacillati</taxon>
        <taxon>Actinomycetota</taxon>
        <taxon>Actinomycetes</taxon>
        <taxon>Frankiales</taxon>
        <taxon>Frankiaceae</taxon>
        <taxon>Frankia</taxon>
    </lineage>
</organism>
<name>A0ABT0JVK6_9ACTN</name>
<evidence type="ECO:0000313" key="2">
    <source>
        <dbReference type="Proteomes" id="UP001201873"/>
    </source>
</evidence>
<dbReference type="EMBL" id="JALKFT010000005">
    <property type="protein sequence ID" value="MCK9875511.1"/>
    <property type="molecule type" value="Genomic_DNA"/>
</dbReference>
<gene>
    <name evidence="1" type="ORF">MXD59_06940</name>
</gene>
<reference evidence="1 2" key="1">
    <citation type="submission" date="2022-04" db="EMBL/GenBank/DDBJ databases">
        <title>Genome diversity in the genus Frankia.</title>
        <authorList>
            <person name="Carlos-Shanley C."/>
            <person name="Hahn D."/>
        </authorList>
    </citation>
    <scope>NUCLEOTIDE SEQUENCE [LARGE SCALE GENOMIC DNA]</scope>
    <source>
        <strain evidence="1 2">Ag45/Mut15</strain>
    </source>
</reference>
<dbReference type="Proteomes" id="UP001201873">
    <property type="component" value="Unassembled WGS sequence"/>
</dbReference>
<proteinExistence type="predicted"/>
<sequence>MDATGQRHGHYEDVRWPGRHFLDQPVETWFGDGDTDTFITWRVFRTGHLPWNLDGLGPFQFDATVYRAALEQTGQSRP</sequence>
<accession>A0ABT0JVK6</accession>
<protein>
    <submittedName>
        <fullName evidence="1">Uncharacterized protein</fullName>
    </submittedName>
</protein>
<dbReference type="RefSeq" id="WP_248823952.1">
    <property type="nucleotide sequence ID" value="NZ_JALKFT010000005.1"/>
</dbReference>
<keyword evidence="2" id="KW-1185">Reference proteome</keyword>
<comment type="caution">
    <text evidence="1">The sequence shown here is derived from an EMBL/GenBank/DDBJ whole genome shotgun (WGS) entry which is preliminary data.</text>
</comment>